<keyword evidence="2" id="KW-0560">Oxidoreductase</keyword>
<name>A0AAD7GFV1_MYCRO</name>
<proteinExistence type="inferred from homology"/>
<evidence type="ECO:0000256" key="4">
    <source>
        <dbReference type="SAM" id="MobiDB-lite"/>
    </source>
</evidence>
<evidence type="ECO:0000313" key="5">
    <source>
        <dbReference type="EMBL" id="KAJ7686081.1"/>
    </source>
</evidence>
<evidence type="ECO:0000256" key="1">
    <source>
        <dbReference type="ARBA" id="ARBA00007992"/>
    </source>
</evidence>
<dbReference type="PANTHER" id="PTHR13789">
    <property type="entry name" value="MONOOXYGENASE"/>
    <property type="match status" value="1"/>
</dbReference>
<dbReference type="InterPro" id="IPR036188">
    <property type="entry name" value="FAD/NAD-bd_sf"/>
</dbReference>
<keyword evidence="3" id="KW-0503">Monooxygenase</keyword>
<gene>
    <name evidence="5" type="ORF">B0H17DRAFT_1181304</name>
</gene>
<dbReference type="InterPro" id="IPR050493">
    <property type="entry name" value="FAD-dep_Monooxygenase_BioMet"/>
</dbReference>
<dbReference type="Pfam" id="PF13450">
    <property type="entry name" value="NAD_binding_8"/>
    <property type="match status" value="1"/>
</dbReference>
<dbReference type="GO" id="GO:0004497">
    <property type="term" value="F:monooxygenase activity"/>
    <property type="evidence" value="ECO:0007669"/>
    <property type="project" value="UniProtKB-KW"/>
</dbReference>
<dbReference type="Gene3D" id="3.50.50.60">
    <property type="entry name" value="FAD/NAD(P)-binding domain"/>
    <property type="match status" value="1"/>
</dbReference>
<organism evidence="5 6">
    <name type="scientific">Mycena rosella</name>
    <name type="common">Pink bonnet</name>
    <name type="synonym">Agaricus rosellus</name>
    <dbReference type="NCBI Taxonomy" id="1033263"/>
    <lineage>
        <taxon>Eukaryota</taxon>
        <taxon>Fungi</taxon>
        <taxon>Dikarya</taxon>
        <taxon>Basidiomycota</taxon>
        <taxon>Agaricomycotina</taxon>
        <taxon>Agaricomycetes</taxon>
        <taxon>Agaricomycetidae</taxon>
        <taxon>Agaricales</taxon>
        <taxon>Marasmiineae</taxon>
        <taxon>Mycenaceae</taxon>
        <taxon>Mycena</taxon>
    </lineage>
</organism>
<dbReference type="EMBL" id="JARKIE010000099">
    <property type="protein sequence ID" value="KAJ7686081.1"/>
    <property type="molecule type" value="Genomic_DNA"/>
</dbReference>
<dbReference type="AlphaFoldDB" id="A0AAD7GFV1"/>
<dbReference type="SUPFAM" id="SSF51905">
    <property type="entry name" value="FAD/NAD(P)-binding domain"/>
    <property type="match status" value="1"/>
</dbReference>
<protein>
    <recommendedName>
        <fullName evidence="7">FAD/NAD(P)-binding domain-containing protein</fullName>
    </recommendedName>
</protein>
<sequence>MEVQTRHPSLHMAADSASRRVSEPADADNSCVLGIRKEASPHAQEESARTLPNSAKIPPYLGVNFKLFWSVYRLRLVVTLLERDYLIWLKLASAAAIQGQVDGRSSDFWLYRLIWVLIFPRNHFAPPRPLNMPAPVSHQSLSLKFIIVGGSISGLTAAYQLRDSGHEVIILDKTDGKTKFFHSIQTGIELIDIGLSSISFRHADTSEPVGFMKFHEQIMAELRADFLILQAVDVKSSDGSVTVALENGKILRGDIVIGADGHNSLVRSIVAEKTLEFTHTVSGINISIPTRVVEEDEEFKSLCNSNEFTIWMGNGSSVVGTLDNNAEIFSLALCFPTPIVDVTDGDWHANHAVKTTVPFDYLSDYDPRLQKLIQLGYTCCPTIHRVFEQEDVVGLDGMVVLVGDAAHSALVQIHGSHNSSMAVEDAVTLGRLFSRLSNRRQIPLLLNAYREIRQPRTSATQKSEYESLLQISLPSGLLREARDAVLKATLCKAFEDFHNCEASDVLVQTWEQYLVLFKHDASEEVDNWWSMWGSVVEGAV</sequence>
<evidence type="ECO:0000256" key="3">
    <source>
        <dbReference type="ARBA" id="ARBA00023033"/>
    </source>
</evidence>
<dbReference type="PANTHER" id="PTHR13789:SF309">
    <property type="entry name" value="PUTATIVE (AFU_ORTHOLOGUE AFUA_6G14510)-RELATED"/>
    <property type="match status" value="1"/>
</dbReference>
<feature type="region of interest" description="Disordered" evidence="4">
    <location>
        <begin position="1"/>
        <end position="25"/>
    </location>
</feature>
<accession>A0AAD7GFV1</accession>
<comment type="caution">
    <text evidence="5">The sequence shown here is derived from an EMBL/GenBank/DDBJ whole genome shotgun (WGS) entry which is preliminary data.</text>
</comment>
<evidence type="ECO:0008006" key="7">
    <source>
        <dbReference type="Google" id="ProtNLM"/>
    </source>
</evidence>
<evidence type="ECO:0000256" key="2">
    <source>
        <dbReference type="ARBA" id="ARBA00023002"/>
    </source>
</evidence>
<keyword evidence="6" id="KW-1185">Reference proteome</keyword>
<dbReference type="Proteomes" id="UP001221757">
    <property type="component" value="Unassembled WGS sequence"/>
</dbReference>
<evidence type="ECO:0000313" key="6">
    <source>
        <dbReference type="Proteomes" id="UP001221757"/>
    </source>
</evidence>
<comment type="similarity">
    <text evidence="1">Belongs to the paxM FAD-dependent monooxygenase family.</text>
</comment>
<reference evidence="5" key="1">
    <citation type="submission" date="2023-03" db="EMBL/GenBank/DDBJ databases">
        <title>Massive genome expansion in bonnet fungi (Mycena s.s.) driven by repeated elements and novel gene families across ecological guilds.</title>
        <authorList>
            <consortium name="Lawrence Berkeley National Laboratory"/>
            <person name="Harder C.B."/>
            <person name="Miyauchi S."/>
            <person name="Viragh M."/>
            <person name="Kuo A."/>
            <person name="Thoen E."/>
            <person name="Andreopoulos B."/>
            <person name="Lu D."/>
            <person name="Skrede I."/>
            <person name="Drula E."/>
            <person name="Henrissat B."/>
            <person name="Morin E."/>
            <person name="Kohler A."/>
            <person name="Barry K."/>
            <person name="LaButti K."/>
            <person name="Morin E."/>
            <person name="Salamov A."/>
            <person name="Lipzen A."/>
            <person name="Mereny Z."/>
            <person name="Hegedus B."/>
            <person name="Baldrian P."/>
            <person name="Stursova M."/>
            <person name="Weitz H."/>
            <person name="Taylor A."/>
            <person name="Grigoriev I.V."/>
            <person name="Nagy L.G."/>
            <person name="Martin F."/>
            <person name="Kauserud H."/>
        </authorList>
    </citation>
    <scope>NUCLEOTIDE SEQUENCE</scope>
    <source>
        <strain evidence="5">CBHHK067</strain>
    </source>
</reference>